<sequence length="212" mass="24607">MDNNKEVIKYIASSVWSSWNPINWSPTMQLAAVSYIFSCLIDDTTAYLIKDTQGMGNSQNFTFHSTKYPASRYVELAKEIPVCLKRLKIFHKFDPEYVPDQSLTSHKFIDNFSNLLEHFKLTSIKDSTDSDPNYLIAWSWAKNLGNIFEHFGQKLKRACDKVETAENYWENYEPEAFSNFSVFHESINIMTHCEDALLGCRDIISDIYHDTL</sequence>
<reference evidence="1 2" key="1">
    <citation type="journal article" date="2006" name="PLoS Genet.">
        <title>Genome sequence of Rickettsia bellii illuminates the role of amoebae in gene exchanges between intracellular pathogens.</title>
        <authorList>
            <person name="Ogata H."/>
            <person name="La Scola B."/>
            <person name="Audic S."/>
            <person name="Renesto P."/>
            <person name="Blanc G."/>
            <person name="Robert C."/>
            <person name="Fournier P.-E."/>
            <person name="Claverie J.-M."/>
            <person name="Raoult D."/>
        </authorList>
    </citation>
    <scope>NUCLEOTIDE SEQUENCE [LARGE SCALE GENOMIC DNA]</scope>
    <source>
        <strain evidence="1 2">RML369-C</strain>
    </source>
</reference>
<dbReference type="KEGG" id="rbe:RBE_0136"/>
<protein>
    <submittedName>
        <fullName evidence="1">Uncharacterized protein</fullName>
    </submittedName>
</protein>
<dbReference type="EMBL" id="CP000087">
    <property type="protein sequence ID" value="ABE04217.1"/>
    <property type="molecule type" value="Genomic_DNA"/>
</dbReference>
<accession>Q1RK97</accession>
<proteinExistence type="predicted"/>
<name>Q1RK97_RICBR</name>
<gene>
    <name evidence="1" type="ordered locus">RBE_0136</name>
</gene>
<dbReference type="RefSeq" id="WP_011476832.1">
    <property type="nucleotide sequence ID" value="NC_007940.1"/>
</dbReference>
<evidence type="ECO:0000313" key="2">
    <source>
        <dbReference type="Proteomes" id="UP000001951"/>
    </source>
</evidence>
<dbReference type="Proteomes" id="UP000001951">
    <property type="component" value="Chromosome"/>
</dbReference>
<evidence type="ECO:0000313" key="1">
    <source>
        <dbReference type="EMBL" id="ABE04217.1"/>
    </source>
</evidence>
<dbReference type="AlphaFoldDB" id="Q1RK97"/>
<dbReference type="HOGENOM" id="CLU_1460237_0_0_5"/>
<organism evidence="1 2">
    <name type="scientific">Rickettsia bellii (strain RML369-C)</name>
    <dbReference type="NCBI Taxonomy" id="336407"/>
    <lineage>
        <taxon>Bacteria</taxon>
        <taxon>Pseudomonadati</taxon>
        <taxon>Pseudomonadota</taxon>
        <taxon>Alphaproteobacteria</taxon>
        <taxon>Rickettsiales</taxon>
        <taxon>Rickettsiaceae</taxon>
        <taxon>Rickettsieae</taxon>
        <taxon>Rickettsia</taxon>
        <taxon>belli group</taxon>
    </lineage>
</organism>